<dbReference type="Pfam" id="PF04892">
    <property type="entry name" value="VanZ"/>
    <property type="match status" value="1"/>
</dbReference>
<feature type="transmembrane region" description="Helical" evidence="2">
    <location>
        <begin position="192"/>
        <end position="212"/>
    </location>
</feature>
<feature type="region of interest" description="Disordered" evidence="1">
    <location>
        <begin position="1"/>
        <end position="38"/>
    </location>
</feature>
<evidence type="ECO:0000259" key="3">
    <source>
        <dbReference type="Pfam" id="PF04892"/>
    </source>
</evidence>
<feature type="transmembrane region" description="Helical" evidence="2">
    <location>
        <begin position="164"/>
        <end position="186"/>
    </location>
</feature>
<dbReference type="InterPro" id="IPR006976">
    <property type="entry name" value="VanZ-like"/>
</dbReference>
<gene>
    <name evidence="4" type="ORF">HD594_001400</name>
</gene>
<reference evidence="4 5" key="1">
    <citation type="submission" date="2020-08" db="EMBL/GenBank/DDBJ databases">
        <title>Sequencing the genomes of 1000 actinobacteria strains.</title>
        <authorList>
            <person name="Klenk H.-P."/>
        </authorList>
    </citation>
    <scope>NUCLEOTIDE SEQUENCE [LARGE SCALE GENOMIC DNA]</scope>
    <source>
        <strain evidence="4 5">DSM 12511</strain>
    </source>
</reference>
<evidence type="ECO:0000256" key="2">
    <source>
        <dbReference type="SAM" id="Phobius"/>
    </source>
</evidence>
<keyword evidence="5" id="KW-1185">Reference proteome</keyword>
<sequence length="219" mass="23447">MTEDTGRATPVQRGDEPAGIVVPPRPPLPVRAAAVPPRPPMPVPAPTVGARPSAAGKVDAAARAAAGPRAWDIRRIATWDVRRIATWDVRRIAMWALAAYAIALVLIAVWPTPVDQGARPWIDAVGRVIPPVTINRVEFAANILYFVPLGALLALLLTRRYLIVPIAVVTTVSIESVQALLLAARVPSVLDIVANVTGACVGLLIVEGAEWWRRRTPSD</sequence>
<accession>A0A7X0FQ43</accession>
<comment type="caution">
    <text evidence="4">The sequence shown here is derived from an EMBL/GenBank/DDBJ whole genome shotgun (WGS) entry which is preliminary data.</text>
</comment>
<evidence type="ECO:0000256" key="1">
    <source>
        <dbReference type="SAM" id="MobiDB-lite"/>
    </source>
</evidence>
<name>A0A7X0FQ43_9MICO</name>
<keyword evidence="2" id="KW-0812">Transmembrane</keyword>
<evidence type="ECO:0000313" key="5">
    <source>
        <dbReference type="Proteomes" id="UP000537775"/>
    </source>
</evidence>
<dbReference type="EMBL" id="JACHML010000001">
    <property type="protein sequence ID" value="MBB6391087.1"/>
    <property type="molecule type" value="Genomic_DNA"/>
</dbReference>
<protein>
    <submittedName>
        <fullName evidence="4">VanZ family protein</fullName>
    </submittedName>
</protein>
<dbReference type="RefSeq" id="WP_246413907.1">
    <property type="nucleotide sequence ID" value="NZ_BAAAJR010000010.1"/>
</dbReference>
<proteinExistence type="predicted"/>
<feature type="transmembrane region" description="Helical" evidence="2">
    <location>
        <begin position="92"/>
        <end position="110"/>
    </location>
</feature>
<dbReference type="AlphaFoldDB" id="A0A7X0FQ43"/>
<keyword evidence="2" id="KW-1133">Transmembrane helix</keyword>
<feature type="domain" description="VanZ-like" evidence="3">
    <location>
        <begin position="99"/>
        <end position="206"/>
    </location>
</feature>
<feature type="transmembrane region" description="Helical" evidence="2">
    <location>
        <begin position="139"/>
        <end position="157"/>
    </location>
</feature>
<evidence type="ECO:0000313" key="4">
    <source>
        <dbReference type="EMBL" id="MBB6391087.1"/>
    </source>
</evidence>
<dbReference type="Proteomes" id="UP000537775">
    <property type="component" value="Unassembled WGS sequence"/>
</dbReference>
<organism evidence="4 5">
    <name type="scientific">Microbacterium thalassium</name>
    <dbReference type="NCBI Taxonomy" id="362649"/>
    <lineage>
        <taxon>Bacteria</taxon>
        <taxon>Bacillati</taxon>
        <taxon>Actinomycetota</taxon>
        <taxon>Actinomycetes</taxon>
        <taxon>Micrococcales</taxon>
        <taxon>Microbacteriaceae</taxon>
        <taxon>Microbacterium</taxon>
    </lineage>
</organism>
<keyword evidence="2" id="KW-0472">Membrane</keyword>